<keyword evidence="3" id="KW-0238">DNA-binding</keyword>
<dbReference type="PANTHER" id="PTHR31920:SF108">
    <property type="entry name" value="B3 DOMAIN-CONTAINING TRANSCRIPTION FACTOR VRN1-LIKE"/>
    <property type="match status" value="1"/>
</dbReference>
<keyword evidence="2" id="KW-0805">Transcription regulation</keyword>
<dbReference type="InterPro" id="IPR050655">
    <property type="entry name" value="Plant_B3_domain"/>
</dbReference>
<gene>
    <name evidence="8" type="primary">LOC116214201</name>
</gene>
<protein>
    <submittedName>
        <fullName evidence="8">B3 domain-containing protein Os04g0347400 isoform X1</fullName>
    </submittedName>
</protein>
<evidence type="ECO:0000256" key="1">
    <source>
        <dbReference type="ARBA" id="ARBA00004123"/>
    </source>
</evidence>
<dbReference type="GeneID" id="116214201"/>
<keyword evidence="5" id="KW-0539">Nucleus</keyword>
<reference evidence="7" key="1">
    <citation type="journal article" date="2020" name="Plant Biotechnol. J.">
        <title>The pomegranate (Punica granatum L.) draft genome dissects genetic divergence between soft- and hard-seeded cultivars.</title>
        <authorList>
            <person name="Luo X."/>
            <person name="Li H."/>
            <person name="Wu Z."/>
            <person name="Yao W."/>
            <person name="Zhao P."/>
            <person name="Cao D."/>
            <person name="Yu H."/>
            <person name="Li K."/>
            <person name="Poudel K."/>
            <person name="Zhao D."/>
            <person name="Zhang F."/>
            <person name="Xia X."/>
            <person name="Chen L."/>
            <person name="Wang Q."/>
            <person name="Jing D."/>
            <person name="Cao S."/>
        </authorList>
    </citation>
    <scope>NUCLEOTIDE SEQUENCE [LARGE SCALE GENOMIC DNA]</scope>
    <source>
        <strain evidence="7">cv. Tunisia</strain>
    </source>
</reference>
<dbReference type="OrthoDB" id="1406682at2759"/>
<accession>A0A6P8EEZ5</accession>
<keyword evidence="4" id="KW-0804">Transcription</keyword>
<name>A0A6P8EEZ5_PUNGR</name>
<dbReference type="SMART" id="SM01019">
    <property type="entry name" value="B3"/>
    <property type="match status" value="2"/>
</dbReference>
<dbReference type="RefSeq" id="XP_031405400.1">
    <property type="nucleotide sequence ID" value="XM_031549540.1"/>
</dbReference>
<dbReference type="Pfam" id="PF02362">
    <property type="entry name" value="B3"/>
    <property type="match status" value="2"/>
</dbReference>
<evidence type="ECO:0000256" key="3">
    <source>
        <dbReference type="ARBA" id="ARBA00023125"/>
    </source>
</evidence>
<reference evidence="8" key="2">
    <citation type="submission" date="2025-08" db="UniProtKB">
        <authorList>
            <consortium name="RefSeq"/>
        </authorList>
    </citation>
    <scope>IDENTIFICATION</scope>
    <source>
        <tissue evidence="8">Leaf</tissue>
    </source>
</reference>
<dbReference type="GO" id="GO:0005634">
    <property type="term" value="C:nucleus"/>
    <property type="evidence" value="ECO:0007669"/>
    <property type="project" value="UniProtKB-SubCell"/>
</dbReference>
<feature type="domain" description="TF-B3" evidence="6">
    <location>
        <begin position="24"/>
        <end position="117"/>
    </location>
</feature>
<sequence>MASGGRRGGRKQPEMGHYTSDTPEFLIVLLPDTFAAKKIEIPQHFVLEHAEHLAELVTLKVPNGDLWTMLTENWEGRVWLGRGWENFIDYYSILPEYYVQFRLEGTSTFGVVILDQRASEIYYPIKTAVPNNGLPKREEPDDDVSFQIVGDFTPAPRRRFEAECSNGGNDTAGRAREVPGAANLIGQCPWFQVEMTKSYVKNGSVAVPARFLVTNGIGKWEQLVKLRRLGSSWLVKMHFYPDARSGYLCGGWIKFARVNGLQVGDICKFELTKRNSIVFNVTIVNRDN</sequence>
<evidence type="ECO:0000313" key="7">
    <source>
        <dbReference type="Proteomes" id="UP000515151"/>
    </source>
</evidence>
<dbReference type="PROSITE" id="PS50863">
    <property type="entry name" value="B3"/>
    <property type="match status" value="2"/>
</dbReference>
<dbReference type="InterPro" id="IPR003340">
    <property type="entry name" value="B3_DNA-bd"/>
</dbReference>
<comment type="subcellular location">
    <subcellularLocation>
        <location evidence="1">Nucleus</location>
    </subcellularLocation>
</comment>
<dbReference type="GO" id="GO:0003677">
    <property type="term" value="F:DNA binding"/>
    <property type="evidence" value="ECO:0007669"/>
    <property type="project" value="UniProtKB-KW"/>
</dbReference>
<organism evidence="7 8">
    <name type="scientific">Punica granatum</name>
    <name type="common">Pomegranate</name>
    <dbReference type="NCBI Taxonomy" id="22663"/>
    <lineage>
        <taxon>Eukaryota</taxon>
        <taxon>Viridiplantae</taxon>
        <taxon>Streptophyta</taxon>
        <taxon>Embryophyta</taxon>
        <taxon>Tracheophyta</taxon>
        <taxon>Spermatophyta</taxon>
        <taxon>Magnoliopsida</taxon>
        <taxon>eudicotyledons</taxon>
        <taxon>Gunneridae</taxon>
        <taxon>Pentapetalae</taxon>
        <taxon>rosids</taxon>
        <taxon>malvids</taxon>
        <taxon>Myrtales</taxon>
        <taxon>Lythraceae</taxon>
        <taxon>Punica</taxon>
    </lineage>
</organism>
<dbReference type="CDD" id="cd10017">
    <property type="entry name" value="B3_DNA"/>
    <property type="match status" value="2"/>
</dbReference>
<evidence type="ECO:0000256" key="5">
    <source>
        <dbReference type="ARBA" id="ARBA00023242"/>
    </source>
</evidence>
<dbReference type="SUPFAM" id="SSF101936">
    <property type="entry name" value="DNA-binding pseudobarrel domain"/>
    <property type="match status" value="2"/>
</dbReference>
<dbReference type="InterPro" id="IPR015300">
    <property type="entry name" value="DNA-bd_pseudobarrel_sf"/>
</dbReference>
<keyword evidence="7" id="KW-1185">Reference proteome</keyword>
<dbReference type="Proteomes" id="UP000515151">
    <property type="component" value="Chromosome 1"/>
</dbReference>
<evidence type="ECO:0000259" key="6">
    <source>
        <dbReference type="PROSITE" id="PS50863"/>
    </source>
</evidence>
<evidence type="ECO:0000256" key="2">
    <source>
        <dbReference type="ARBA" id="ARBA00023015"/>
    </source>
</evidence>
<dbReference type="AlphaFoldDB" id="A0A6P8EEZ5"/>
<evidence type="ECO:0000313" key="8">
    <source>
        <dbReference type="RefSeq" id="XP_031405400.1"/>
    </source>
</evidence>
<feature type="domain" description="TF-B3" evidence="6">
    <location>
        <begin position="190"/>
        <end position="287"/>
    </location>
</feature>
<evidence type="ECO:0000256" key="4">
    <source>
        <dbReference type="ARBA" id="ARBA00023163"/>
    </source>
</evidence>
<proteinExistence type="predicted"/>
<dbReference type="Gene3D" id="2.40.330.10">
    <property type="entry name" value="DNA-binding pseudobarrel domain"/>
    <property type="match status" value="2"/>
</dbReference>
<dbReference type="PANTHER" id="PTHR31920">
    <property type="entry name" value="B3 DOMAIN-CONTAINING"/>
    <property type="match status" value="1"/>
</dbReference>